<evidence type="ECO:0000313" key="2">
    <source>
        <dbReference type="EMBL" id="MBI3538784.1"/>
    </source>
</evidence>
<reference evidence="2" key="1">
    <citation type="submission" date="2020-07" db="EMBL/GenBank/DDBJ databases">
        <title>Huge and variable diversity of episymbiotic CPR bacteria and DPANN archaea in groundwater ecosystems.</title>
        <authorList>
            <person name="He C.Y."/>
            <person name="Keren R."/>
            <person name="Whittaker M."/>
            <person name="Farag I.F."/>
            <person name="Doudna J."/>
            <person name="Cate J.H.D."/>
            <person name="Banfield J.F."/>
        </authorList>
    </citation>
    <scope>NUCLEOTIDE SEQUENCE</scope>
    <source>
        <strain evidence="2">NC_groundwater_928_Pr1_S-0.2um_72_17</strain>
    </source>
</reference>
<evidence type="ECO:0000256" key="1">
    <source>
        <dbReference type="SAM" id="SignalP"/>
    </source>
</evidence>
<feature type="chain" id="PRO_5039612590" description="Lamin tail domain-containing protein" evidence="1">
    <location>
        <begin position="29"/>
        <end position="333"/>
    </location>
</feature>
<dbReference type="Proteomes" id="UP000807850">
    <property type="component" value="Unassembled WGS sequence"/>
</dbReference>
<proteinExistence type="predicted"/>
<accession>A0A9D6LA22</accession>
<organism evidence="2 3">
    <name type="scientific">Eiseniibacteriota bacterium</name>
    <dbReference type="NCBI Taxonomy" id="2212470"/>
    <lineage>
        <taxon>Bacteria</taxon>
        <taxon>Candidatus Eiseniibacteriota</taxon>
    </lineage>
</organism>
<feature type="signal peptide" evidence="1">
    <location>
        <begin position="1"/>
        <end position="28"/>
    </location>
</feature>
<gene>
    <name evidence="2" type="ORF">HY076_00725</name>
</gene>
<dbReference type="EMBL" id="JACQAY010000028">
    <property type="protein sequence ID" value="MBI3538784.1"/>
    <property type="molecule type" value="Genomic_DNA"/>
</dbReference>
<dbReference type="SUPFAM" id="SSF49503">
    <property type="entry name" value="Cupredoxins"/>
    <property type="match status" value="1"/>
</dbReference>
<evidence type="ECO:0000313" key="3">
    <source>
        <dbReference type="Proteomes" id="UP000807850"/>
    </source>
</evidence>
<dbReference type="InterPro" id="IPR006311">
    <property type="entry name" value="TAT_signal"/>
</dbReference>
<keyword evidence="1" id="KW-0732">Signal</keyword>
<name>A0A9D6LA22_UNCEI</name>
<dbReference type="InterPro" id="IPR008972">
    <property type="entry name" value="Cupredoxin"/>
</dbReference>
<dbReference type="Gene3D" id="2.60.40.420">
    <property type="entry name" value="Cupredoxins - blue copper proteins"/>
    <property type="match status" value="1"/>
</dbReference>
<dbReference type="AlphaFoldDB" id="A0A9D6LA22"/>
<comment type="caution">
    <text evidence="2">The sequence shown here is derived from an EMBL/GenBank/DDBJ whole genome shotgun (WGS) entry which is preliminary data.</text>
</comment>
<evidence type="ECO:0008006" key="4">
    <source>
        <dbReference type="Google" id="ProtNLM"/>
    </source>
</evidence>
<sequence length="333" mass="35043">MAAARRADLRLALIAGALALALAPAAHAGQVRVDVGPSSEYSTRVVNVNLGDQVVWVWTGTLMHTVTSGDSLTMTPDLTFNSDPSFLGQGSFTRYAWKSSVLGTVLYFCAIHGPDMASRIIVTDPISGPPVPVSDFRITEVQYNRASGQDLIEITNFGAATGNLGRYRINVSGTGTGTELPTSNVVVPSMGRVVVHLNVSGASTNTDVYIPSFVPGTGLPNSAGALALYVPNSIAPGNALTNGDMLIDYVEWGAGSQANEGVAAGDFFWIPGTFVPLVAAGHSIKYCPDVLLSHDVGRWVDLTTPSFGSPGLCTTPVPTRTQTWGSVKTIYRR</sequence>
<protein>
    <recommendedName>
        <fullName evidence="4">Lamin tail domain-containing protein</fullName>
    </recommendedName>
</protein>
<dbReference type="PROSITE" id="PS51318">
    <property type="entry name" value="TAT"/>
    <property type="match status" value="1"/>
</dbReference>